<proteinExistence type="predicted"/>
<dbReference type="EMBL" id="UOGJ01000110">
    <property type="protein sequence ID" value="VAX36769.1"/>
    <property type="molecule type" value="Genomic_DNA"/>
</dbReference>
<organism evidence="1">
    <name type="scientific">hydrothermal vent metagenome</name>
    <dbReference type="NCBI Taxonomy" id="652676"/>
    <lineage>
        <taxon>unclassified sequences</taxon>
        <taxon>metagenomes</taxon>
        <taxon>ecological metagenomes</taxon>
    </lineage>
</organism>
<sequence>MKMNWMISCKKASRLASEKMEHSLSFSERILLKMHMIICKTCIQVEKQIKDIQNILKNSFNAEENLTLNEKLPEQIFQKIKKLLKEKI</sequence>
<name>A0A3B1D3P2_9ZZZZ</name>
<evidence type="ECO:0000313" key="1">
    <source>
        <dbReference type="EMBL" id="VAX36769.1"/>
    </source>
</evidence>
<accession>A0A3B1D3P2</accession>
<reference evidence="1" key="1">
    <citation type="submission" date="2018-06" db="EMBL/GenBank/DDBJ databases">
        <authorList>
            <person name="Zhirakovskaya E."/>
        </authorList>
    </citation>
    <scope>NUCLEOTIDE SEQUENCE</scope>
</reference>
<gene>
    <name evidence="1" type="ORF">MNBD_UNCLBAC01-1280</name>
</gene>
<evidence type="ECO:0008006" key="2">
    <source>
        <dbReference type="Google" id="ProtNLM"/>
    </source>
</evidence>
<dbReference type="AlphaFoldDB" id="A0A3B1D3P2"/>
<protein>
    <recommendedName>
        <fullName evidence="2">Zinc-finger domain-containing protein</fullName>
    </recommendedName>
</protein>